<evidence type="ECO:0000256" key="1">
    <source>
        <dbReference type="ARBA" id="ARBA00004479"/>
    </source>
</evidence>
<evidence type="ECO:0000256" key="12">
    <source>
        <dbReference type="SAM" id="SignalP"/>
    </source>
</evidence>
<dbReference type="InterPro" id="IPR013783">
    <property type="entry name" value="Ig-like_fold"/>
</dbReference>
<dbReference type="CDD" id="cd00063">
    <property type="entry name" value="FN3"/>
    <property type="match status" value="3"/>
</dbReference>
<dbReference type="Pfam" id="PF17971">
    <property type="entry name" value="LIFR_D2"/>
    <property type="match status" value="1"/>
</dbReference>
<feature type="transmembrane region" description="Helical" evidence="11">
    <location>
        <begin position="745"/>
        <end position="763"/>
    </location>
</feature>
<dbReference type="PANTHER" id="PTHR48423:SF1">
    <property type="entry name" value="INTERLEUKIN-27 RECEPTOR SUBUNIT ALPHA"/>
    <property type="match status" value="1"/>
</dbReference>
<dbReference type="PROSITE" id="PS50853">
    <property type="entry name" value="FN3"/>
    <property type="match status" value="3"/>
</dbReference>
<dbReference type="PANTHER" id="PTHR48423">
    <property type="entry name" value="INTERLEUKIN-27 RECEPTOR SUBUNIT ALPHA"/>
    <property type="match status" value="1"/>
</dbReference>
<proteinExistence type="inferred from homology"/>
<evidence type="ECO:0000256" key="11">
    <source>
        <dbReference type="SAM" id="Phobius"/>
    </source>
</evidence>
<evidence type="ECO:0000256" key="8">
    <source>
        <dbReference type="ARBA" id="ARBA00023157"/>
    </source>
</evidence>
<keyword evidence="15" id="KW-1185">Reference proteome</keyword>
<feature type="domain" description="Fibronectin type-III" evidence="13">
    <location>
        <begin position="338"/>
        <end position="432"/>
    </location>
</feature>
<dbReference type="Pfam" id="PF00041">
    <property type="entry name" value="fn3"/>
    <property type="match status" value="2"/>
</dbReference>
<evidence type="ECO:0000256" key="10">
    <source>
        <dbReference type="ARBA" id="ARBA00023180"/>
    </source>
</evidence>
<dbReference type="KEGG" id="fab:101812471"/>
<dbReference type="GO" id="GO:0005900">
    <property type="term" value="C:oncostatin-M receptor complex"/>
    <property type="evidence" value="ECO:0007669"/>
    <property type="project" value="Ensembl"/>
</dbReference>
<dbReference type="GO" id="GO:0016324">
    <property type="term" value="C:apical plasma membrane"/>
    <property type="evidence" value="ECO:0007669"/>
    <property type="project" value="Ensembl"/>
</dbReference>
<evidence type="ECO:0000256" key="3">
    <source>
        <dbReference type="ARBA" id="ARBA00022692"/>
    </source>
</evidence>
<feature type="domain" description="Fibronectin type-III" evidence="13">
    <location>
        <begin position="434"/>
        <end position="533"/>
    </location>
</feature>
<evidence type="ECO:0000256" key="4">
    <source>
        <dbReference type="ARBA" id="ARBA00022729"/>
    </source>
</evidence>
<dbReference type="InterPro" id="IPR052672">
    <property type="entry name" value="Type1_Cytokine_Rcpt_Type2"/>
</dbReference>
<reference evidence="14" key="3">
    <citation type="submission" date="2025-09" db="UniProtKB">
        <authorList>
            <consortium name="Ensembl"/>
        </authorList>
    </citation>
    <scope>IDENTIFICATION</scope>
</reference>
<dbReference type="FunFam" id="2.60.40.10:FF:000607">
    <property type="entry name" value="Leukemia inhibitory factor receptor"/>
    <property type="match status" value="1"/>
</dbReference>
<dbReference type="SUPFAM" id="SSF49265">
    <property type="entry name" value="Fibronectin type III"/>
    <property type="match status" value="3"/>
</dbReference>
<dbReference type="GO" id="GO:0008284">
    <property type="term" value="P:positive regulation of cell population proliferation"/>
    <property type="evidence" value="ECO:0007669"/>
    <property type="project" value="Ensembl"/>
</dbReference>
<dbReference type="InterPro" id="IPR003529">
    <property type="entry name" value="Hematopoietin_rcpt_Gp130_CS"/>
</dbReference>
<gene>
    <name evidence="14" type="primary">OSMR</name>
</gene>
<evidence type="ECO:0000256" key="9">
    <source>
        <dbReference type="ARBA" id="ARBA00023170"/>
    </source>
</evidence>
<dbReference type="Proteomes" id="UP000016665">
    <property type="component" value="Chromosome Z"/>
</dbReference>
<keyword evidence="7 11" id="KW-0472">Membrane</keyword>
<dbReference type="FunFam" id="2.60.40.10:FF:001286">
    <property type="entry name" value="Oncostatin-M-specific receptor subunit beta"/>
    <property type="match status" value="1"/>
</dbReference>
<dbReference type="OrthoDB" id="6382334at2759"/>
<feature type="chain" id="PRO_5004644468" evidence="12">
    <location>
        <begin position="36"/>
        <end position="944"/>
    </location>
</feature>
<reference evidence="14 15" key="1">
    <citation type="journal article" date="2012" name="Nature">
        <title>The genomic landscape of species divergence in Ficedula flycatchers.</title>
        <authorList>
            <person name="Ellegren H."/>
            <person name="Smeds L."/>
            <person name="Burri R."/>
            <person name="Olason P.I."/>
            <person name="Backstrom N."/>
            <person name="Kawakami T."/>
            <person name="Kunstner A."/>
            <person name="Makinen H."/>
            <person name="Nadachowska-Brzyska K."/>
            <person name="Qvarnstrom A."/>
            <person name="Uebbing S."/>
            <person name="Wolf J.B."/>
        </authorList>
    </citation>
    <scope>NUCLEOTIDE SEQUENCE [LARGE SCALE GENOMIC DNA]</scope>
</reference>
<keyword evidence="5" id="KW-0677">Repeat</keyword>
<dbReference type="GO" id="GO:0004924">
    <property type="term" value="F:oncostatin-M receptor activity"/>
    <property type="evidence" value="ECO:0007669"/>
    <property type="project" value="Ensembl"/>
</dbReference>
<evidence type="ECO:0000256" key="7">
    <source>
        <dbReference type="ARBA" id="ARBA00023136"/>
    </source>
</evidence>
<name>U3JH66_FICAL</name>
<dbReference type="InterPro" id="IPR036116">
    <property type="entry name" value="FN3_sf"/>
</dbReference>
<dbReference type="OMA" id="GKMMQYN"/>
<keyword evidence="6 11" id="KW-1133">Transmembrane helix</keyword>
<evidence type="ECO:0000313" key="14">
    <source>
        <dbReference type="Ensembl" id="ENSFALP00000002120.1"/>
    </source>
</evidence>
<dbReference type="InterPro" id="IPR003961">
    <property type="entry name" value="FN3_dom"/>
</dbReference>
<reference evidence="14" key="2">
    <citation type="submission" date="2025-08" db="UniProtKB">
        <authorList>
            <consortium name="Ensembl"/>
        </authorList>
    </citation>
    <scope>IDENTIFICATION</scope>
</reference>
<keyword evidence="10" id="KW-0325">Glycoprotein</keyword>
<evidence type="ECO:0000313" key="15">
    <source>
        <dbReference type="Proteomes" id="UP000016665"/>
    </source>
</evidence>
<keyword evidence="3 11" id="KW-0812">Transmembrane</keyword>
<dbReference type="GO" id="GO:0019838">
    <property type="term" value="F:growth factor binding"/>
    <property type="evidence" value="ECO:0007669"/>
    <property type="project" value="Ensembl"/>
</dbReference>
<keyword evidence="9" id="KW-0675">Receptor</keyword>
<evidence type="ECO:0000256" key="2">
    <source>
        <dbReference type="ARBA" id="ARBA00008921"/>
    </source>
</evidence>
<dbReference type="PROSITE" id="PS01353">
    <property type="entry name" value="HEMATOPO_REC_L_F2"/>
    <property type="match status" value="1"/>
</dbReference>
<feature type="signal peptide" evidence="12">
    <location>
        <begin position="1"/>
        <end position="35"/>
    </location>
</feature>
<dbReference type="Pfam" id="PF25552">
    <property type="entry name" value="LIFR_D4"/>
    <property type="match status" value="1"/>
</dbReference>
<keyword evidence="8" id="KW-1015">Disulfide bond</keyword>
<comment type="similarity">
    <text evidence="2">Belongs to the type I cytokine receptor family. Type 2 subfamily.</text>
</comment>
<dbReference type="FunFam" id="2.60.40.10:FF:000738">
    <property type="entry name" value="Leukemia inhibitory factor receptor"/>
    <property type="match status" value="1"/>
</dbReference>
<dbReference type="SMART" id="SM00060">
    <property type="entry name" value="FN3"/>
    <property type="match status" value="4"/>
</dbReference>
<dbReference type="Ensembl" id="ENSFALT00000002132.2">
    <property type="protein sequence ID" value="ENSFALP00000002120.1"/>
    <property type="gene ID" value="ENSFALG00000002039.2"/>
</dbReference>
<protein>
    <submittedName>
        <fullName evidence="14">Oncostatin M receptor</fullName>
    </submittedName>
</protein>
<organism evidence="14 15">
    <name type="scientific">Ficedula albicollis</name>
    <name type="common">Collared flycatcher</name>
    <name type="synonym">Muscicapa albicollis</name>
    <dbReference type="NCBI Taxonomy" id="59894"/>
    <lineage>
        <taxon>Eukaryota</taxon>
        <taxon>Metazoa</taxon>
        <taxon>Chordata</taxon>
        <taxon>Craniata</taxon>
        <taxon>Vertebrata</taxon>
        <taxon>Euteleostomi</taxon>
        <taxon>Archelosauria</taxon>
        <taxon>Archosauria</taxon>
        <taxon>Dinosauria</taxon>
        <taxon>Saurischia</taxon>
        <taxon>Theropoda</taxon>
        <taxon>Coelurosauria</taxon>
        <taxon>Aves</taxon>
        <taxon>Neognathae</taxon>
        <taxon>Neoaves</taxon>
        <taxon>Telluraves</taxon>
        <taxon>Australaves</taxon>
        <taxon>Passeriformes</taxon>
        <taxon>Muscicapidae</taxon>
        <taxon>Ficedula</taxon>
    </lineage>
</organism>
<accession>U3JH66</accession>
<dbReference type="eggNOG" id="ENOG502QWRV">
    <property type="taxonomic scope" value="Eukaryota"/>
</dbReference>
<dbReference type="GeneID" id="101812471"/>
<dbReference type="GeneTree" id="ENSGT00940000160851"/>
<evidence type="ECO:0000256" key="6">
    <source>
        <dbReference type="ARBA" id="ARBA00022989"/>
    </source>
</evidence>
<dbReference type="FunFam" id="2.60.40.10:FF:001289">
    <property type="entry name" value="Oncostatin-M-specific receptor subunit beta"/>
    <property type="match status" value="1"/>
</dbReference>
<dbReference type="InterPro" id="IPR040817">
    <property type="entry name" value="LIFR_D2"/>
</dbReference>
<evidence type="ECO:0000256" key="5">
    <source>
        <dbReference type="ARBA" id="ARBA00022737"/>
    </source>
</evidence>
<feature type="domain" description="Fibronectin type-III" evidence="13">
    <location>
        <begin position="629"/>
        <end position="742"/>
    </location>
</feature>
<dbReference type="Gene3D" id="2.60.40.10">
    <property type="entry name" value="Immunoglobulins"/>
    <property type="match status" value="7"/>
</dbReference>
<keyword evidence="4 12" id="KW-0732">Signal</keyword>
<comment type="subcellular location">
    <subcellularLocation>
        <location evidence="1">Membrane</location>
        <topology evidence="1">Single-pass type I membrane protein</topology>
    </subcellularLocation>
</comment>
<dbReference type="HOGENOM" id="CLU_012673_0_0_1"/>
<evidence type="ECO:0000259" key="13">
    <source>
        <dbReference type="PROSITE" id="PS50853"/>
    </source>
</evidence>
<sequence>MRMLHLPESYAGKSGQMMNHFMILAVLLPLRTCYTSYSQQESDVFPVTYLNVSKDLGLQRLLVEWDVVKSAHDAELAMSFEIQVCRIDEATIVRTEFHNVTLDKLGKPLHWTWDSDIPLECMSHAVRIRGKAEASKIWSNWSLWETVPGLDTSNRSGPQIFPKKEFLAEGSDITFCCIGGKGQAIKKFFVSPTVDVFKRTNNQVRLLTVENLSHDKGSTIHFYCYDEDGRLHQAAFFVGKPPDTPKDFSCHTQDMRRVTCTWREGETYLYGRNAPQYTLSKTSSPKMALCKASCSSEQCSCSWDIGQQRIWNVTVTVENPLGKKNATDVFDVNHRMYPTAPFQVWEDCTDTEITLHWNYENNEIELFCQTEVVQPDGKVELHNSSVAHSKRVTVRGLQPYTAYTARVRCAAATHFWRWSEWSQALTTRTKEGIPSGKLDIWREITPVLGGRNVTLFWKQTPSFQANGKIISYEVTWEKIEDGSTPESISFSAVYNSTRILIDNHSYRISIMAKNNVHFSLPSVLIISRATDNSTEELKEGQVNGTDDGIFISWEPRSIYDSYIIDWCNFPRLQPCDLQWKRFGPNISSAVISSAAFVPGVRYKFCIYGSVANRTSLLEKKIGYLRELPPHVDPIVRKVDLTYNSVTLSWDSYLTNESETGFVRGYHVYMSPIQGNCNLKGSKKYILSDESELCKYTIENPEEKRYTVKHLMPNTKYKIAVKAFTGGGETPIVYFRYIDTPYNSNILYFVFLVVILPTLVAAICHWKMKWVKESCCPVIPSPNESKVLSFKEFKIDSEKVLKINDCLPDVLAVDSDAEAQKLHPVTWSSLSSTPSEDKTDDHNSSWIYPSENVVRDFPPTPTPQTHTCFENFAYSSPLEAESDPHHIPETLEAGKTNQAVMLYQPQCYLDIFHEDAASATREIAERKNSLRYISQTDVHCPGERF</sequence>
<dbReference type="STRING" id="59894.ENSFALP00000002120"/>
<dbReference type="AlphaFoldDB" id="U3JH66"/>